<comment type="caution">
    <text evidence="8">The sequence shown here is derived from an EMBL/GenBank/DDBJ whole genome shotgun (WGS) entry which is preliminary data.</text>
</comment>
<evidence type="ECO:0000256" key="5">
    <source>
        <dbReference type="ARBA" id="ARBA00022840"/>
    </source>
</evidence>
<reference evidence="8 9" key="1">
    <citation type="journal article" date="2020" name="Nat. Food">
        <title>A phased Vanilla planifolia genome enables genetic improvement of flavour and production.</title>
        <authorList>
            <person name="Hasing T."/>
            <person name="Tang H."/>
            <person name="Brym M."/>
            <person name="Khazi F."/>
            <person name="Huang T."/>
            <person name="Chambers A.H."/>
        </authorList>
    </citation>
    <scope>NUCLEOTIDE SEQUENCE [LARGE SCALE GENOMIC DNA]</scope>
    <source>
        <tissue evidence="8">Leaf</tissue>
    </source>
</reference>
<dbReference type="Pfam" id="PF00582">
    <property type="entry name" value="Usp"/>
    <property type="match status" value="1"/>
</dbReference>
<dbReference type="InterPro" id="IPR011009">
    <property type="entry name" value="Kinase-like_dom_sf"/>
</dbReference>
<dbReference type="Gene3D" id="3.40.50.620">
    <property type="entry name" value="HUPs"/>
    <property type="match status" value="1"/>
</dbReference>
<dbReference type="SUPFAM" id="SSF52402">
    <property type="entry name" value="Adenine nucleotide alpha hydrolases-like"/>
    <property type="match status" value="1"/>
</dbReference>
<dbReference type="PANTHER" id="PTHR45647:SF139">
    <property type="entry name" value="OS02G0152300 PROTEIN"/>
    <property type="match status" value="1"/>
</dbReference>
<evidence type="ECO:0000313" key="8">
    <source>
        <dbReference type="EMBL" id="KAG0471432.1"/>
    </source>
</evidence>
<dbReference type="PROSITE" id="PS50011">
    <property type="entry name" value="PROTEIN_KINASE_DOM"/>
    <property type="match status" value="1"/>
</dbReference>
<dbReference type="SUPFAM" id="SSF56112">
    <property type="entry name" value="Protein kinase-like (PK-like)"/>
    <property type="match status" value="1"/>
</dbReference>
<dbReference type="EC" id="2.3.2.27" evidence="2"/>
<dbReference type="Proteomes" id="UP000639772">
    <property type="component" value="Unassembled WGS sequence"/>
</dbReference>
<keyword evidence="4" id="KW-0833">Ubl conjugation pathway</keyword>
<keyword evidence="5" id="KW-0067">ATP-binding</keyword>
<organism evidence="8 9">
    <name type="scientific">Vanilla planifolia</name>
    <name type="common">Vanilla</name>
    <dbReference type="NCBI Taxonomy" id="51239"/>
    <lineage>
        <taxon>Eukaryota</taxon>
        <taxon>Viridiplantae</taxon>
        <taxon>Streptophyta</taxon>
        <taxon>Embryophyta</taxon>
        <taxon>Tracheophyta</taxon>
        <taxon>Spermatophyta</taxon>
        <taxon>Magnoliopsida</taxon>
        <taxon>Liliopsida</taxon>
        <taxon>Asparagales</taxon>
        <taxon>Orchidaceae</taxon>
        <taxon>Vanilloideae</taxon>
        <taxon>Vanilleae</taxon>
        <taxon>Vanilla</taxon>
    </lineage>
</organism>
<dbReference type="SMART" id="SM00220">
    <property type="entry name" value="S_TKc"/>
    <property type="match status" value="1"/>
</dbReference>
<dbReference type="OrthoDB" id="4062651at2759"/>
<dbReference type="InterPro" id="IPR008271">
    <property type="entry name" value="Ser/Thr_kinase_AS"/>
</dbReference>
<dbReference type="GO" id="GO:0061630">
    <property type="term" value="F:ubiquitin protein ligase activity"/>
    <property type="evidence" value="ECO:0007669"/>
    <property type="project" value="UniProtKB-EC"/>
</dbReference>
<proteinExistence type="predicted"/>
<accession>A0A835QPE2</accession>
<gene>
    <name evidence="8" type="ORF">HPP92_015978</name>
</gene>
<dbReference type="Gene3D" id="3.30.200.20">
    <property type="entry name" value="Phosphorylase Kinase, domain 1"/>
    <property type="match status" value="1"/>
</dbReference>
<evidence type="ECO:0000256" key="3">
    <source>
        <dbReference type="ARBA" id="ARBA00022741"/>
    </source>
</evidence>
<evidence type="ECO:0000256" key="4">
    <source>
        <dbReference type="ARBA" id="ARBA00022786"/>
    </source>
</evidence>
<evidence type="ECO:0000259" key="7">
    <source>
        <dbReference type="PROSITE" id="PS50011"/>
    </source>
</evidence>
<feature type="domain" description="Protein kinase" evidence="7">
    <location>
        <begin position="576"/>
        <end position="838"/>
    </location>
</feature>
<protein>
    <recommendedName>
        <fullName evidence="2">RING-type E3 ubiquitin transferase</fullName>
        <ecNumber evidence="2">2.3.2.27</ecNumber>
    </recommendedName>
</protein>
<dbReference type="GO" id="GO:0004672">
    <property type="term" value="F:protein kinase activity"/>
    <property type="evidence" value="ECO:0007669"/>
    <property type="project" value="InterPro"/>
</dbReference>
<evidence type="ECO:0000313" key="9">
    <source>
        <dbReference type="Proteomes" id="UP000639772"/>
    </source>
</evidence>
<feature type="compositionally biased region" description="Polar residues" evidence="6">
    <location>
        <begin position="7"/>
        <end position="18"/>
    </location>
</feature>
<dbReference type="InterPro" id="IPR014729">
    <property type="entry name" value="Rossmann-like_a/b/a_fold"/>
</dbReference>
<dbReference type="InterPro" id="IPR006016">
    <property type="entry name" value="UspA"/>
</dbReference>
<dbReference type="PROSITE" id="PS00108">
    <property type="entry name" value="PROTEIN_KINASE_ST"/>
    <property type="match status" value="1"/>
</dbReference>
<dbReference type="InterPro" id="IPR000719">
    <property type="entry name" value="Prot_kinase_dom"/>
</dbReference>
<dbReference type="FunFam" id="3.30.200.20:FF:000162">
    <property type="entry name" value="Adenine nucleotide alpha hydrolase-like domain kinase"/>
    <property type="match status" value="1"/>
</dbReference>
<keyword evidence="3" id="KW-0547">Nucleotide-binding</keyword>
<dbReference type="CDD" id="cd01989">
    <property type="entry name" value="USP_STK_Ubox_N"/>
    <property type="match status" value="1"/>
</dbReference>
<evidence type="ECO:0000256" key="2">
    <source>
        <dbReference type="ARBA" id="ARBA00012483"/>
    </source>
</evidence>
<feature type="region of interest" description="Disordered" evidence="6">
    <location>
        <begin position="1"/>
        <end position="41"/>
    </location>
</feature>
<dbReference type="InterPro" id="IPR001245">
    <property type="entry name" value="Ser-Thr/Tyr_kinase_cat_dom"/>
</dbReference>
<name>A0A835QPE2_VANPL</name>
<sequence>MEDVRSNGISSIQINRQTPIMVKHTGRPERKAPNLGSRRPSYDGRECLYSNLYDHQPAERKGAGSTAGSLSFRGCCPSRCKEFNMRASGSQLRASGVKGDTTANSQLVAVAVDGDKSSQHALKWAADHIVSKNKIFILLHVRRKVNTIPTPSGLHIPIADAGEDVYSAILEQIDLQTRELLLPFQCFCSRRGLQCKEVILDATDTPKAIVDFISYHAVDKLVLGSSSRNVFIRTFKTLDVPTAVSKNAPGFCSVYIISKGKISSVRPATRPKMAFVNNLQELDTFGNRFQSVKSTPEVGQNFGPPGRSAAIHGFRNAVYERVYDNRPGESIGIKSNIGVEYSYRGAISCPSPSRVSSEQSGDVFWRHVGDVGGRQMHLSSYLNEYGCSREKGIVLEPNVLDEGNCSSSIGHDIGNWLSNGGIGNDWTSVTGSNGLENRPPVPPTREAGPRLNHSTEWIESEMSRLKLDLKQVQDLHEESAKEKCSRTLPSEALKGASFAEEVVNGPDAAHRMKPKLPLHESAQASKLVSGGNSAENMNDVWLEEIAEKRKELEAISSDIRYRRYSVEEILNATDNFSDSLKIGEGGYGPVFKSTLDHTLVAIKILRSDVTQGVKQFLKEVEVLSSIRHPNMVLLMGACPEFGCLVYEYMSNGSLEDRLFCEAGSPPLSWQLRFKIAAEIATGLLFLHQTKPEPLVHRDLKPGNVLLDSNFVCKIADVGLARLIPPTLAGATQYHMTAAAGTFCYIDPEYQKSGLVSTKSDIYALGVILLQLLTAKPPMGLAHNIENAMEMGHLEQMLDPNVPNWPLDQAMKLATIGLHCAELRRRDRPDLATVVLPKLNELRAFAESTLQPVWTVSPWSSMSLRDKRSSVSGLEEVSRTEIKRGAFSH</sequence>
<dbReference type="Gene3D" id="1.10.510.10">
    <property type="entry name" value="Transferase(Phosphotransferase) domain 1"/>
    <property type="match status" value="1"/>
</dbReference>
<dbReference type="PANTHER" id="PTHR45647">
    <property type="entry name" value="OS02G0152300 PROTEIN"/>
    <property type="match status" value="1"/>
</dbReference>
<dbReference type="AlphaFoldDB" id="A0A835QPE2"/>
<dbReference type="CDD" id="cd14066">
    <property type="entry name" value="STKc_IRAK"/>
    <property type="match status" value="1"/>
</dbReference>
<dbReference type="GO" id="GO:0005524">
    <property type="term" value="F:ATP binding"/>
    <property type="evidence" value="ECO:0007669"/>
    <property type="project" value="UniProtKB-KW"/>
</dbReference>
<dbReference type="Pfam" id="PF07714">
    <property type="entry name" value="PK_Tyr_Ser-Thr"/>
    <property type="match status" value="1"/>
</dbReference>
<evidence type="ECO:0000256" key="6">
    <source>
        <dbReference type="SAM" id="MobiDB-lite"/>
    </source>
</evidence>
<dbReference type="InterPro" id="IPR051348">
    <property type="entry name" value="U-box_ubiquitin_ligases"/>
</dbReference>
<evidence type="ECO:0000256" key="1">
    <source>
        <dbReference type="ARBA" id="ARBA00000900"/>
    </source>
</evidence>
<comment type="catalytic activity">
    <reaction evidence="1">
        <text>S-ubiquitinyl-[E2 ubiquitin-conjugating enzyme]-L-cysteine + [acceptor protein]-L-lysine = [E2 ubiquitin-conjugating enzyme]-L-cysteine + N(6)-ubiquitinyl-[acceptor protein]-L-lysine.</text>
        <dbReference type="EC" id="2.3.2.27"/>
    </reaction>
</comment>
<dbReference type="EMBL" id="JADCNM010000008">
    <property type="protein sequence ID" value="KAG0471432.1"/>
    <property type="molecule type" value="Genomic_DNA"/>
</dbReference>